<dbReference type="EMBL" id="JEMY01000067">
    <property type="protein sequence ID" value="EXI84571.1"/>
    <property type="molecule type" value="Genomic_DNA"/>
</dbReference>
<dbReference type="Pfam" id="PF01400">
    <property type="entry name" value="Astacin"/>
    <property type="match status" value="1"/>
</dbReference>
<dbReference type="InterPro" id="IPR001506">
    <property type="entry name" value="Peptidase_M12A"/>
</dbReference>
<feature type="domain" description="Peptidase metallopeptidase" evidence="1">
    <location>
        <begin position="60"/>
        <end position="212"/>
    </location>
</feature>
<dbReference type="SMART" id="SM00235">
    <property type="entry name" value="ZnMc"/>
    <property type="match status" value="1"/>
</dbReference>
<dbReference type="InterPro" id="IPR006026">
    <property type="entry name" value="Peptidase_Metallo"/>
</dbReference>
<dbReference type="eggNOG" id="COG5549">
    <property type="taxonomic scope" value="Bacteria"/>
</dbReference>
<dbReference type="Proteomes" id="UP000022141">
    <property type="component" value="Unassembled WGS sequence"/>
</dbReference>
<keyword evidence="3" id="KW-1185">Reference proteome</keyword>
<dbReference type="SUPFAM" id="SSF55486">
    <property type="entry name" value="Metalloproteases ('zincins'), catalytic domain"/>
    <property type="match status" value="1"/>
</dbReference>
<dbReference type="GO" id="GO:0008270">
    <property type="term" value="F:zinc ion binding"/>
    <property type="evidence" value="ECO:0007669"/>
    <property type="project" value="InterPro"/>
</dbReference>
<dbReference type="InterPro" id="IPR024079">
    <property type="entry name" value="MetalloPept_cat_dom_sf"/>
</dbReference>
<accession>A0A011PAD9</accession>
<organism evidence="2 3">
    <name type="scientific">Accumulibacter regalis</name>
    <dbReference type="NCBI Taxonomy" id="522306"/>
    <lineage>
        <taxon>Bacteria</taxon>
        <taxon>Pseudomonadati</taxon>
        <taxon>Pseudomonadota</taxon>
        <taxon>Betaproteobacteria</taxon>
        <taxon>Candidatus Accumulibacter</taxon>
    </lineage>
</organism>
<sequence length="380" mass="41473">MPTDSKVVSKAAAKAASGKASQAVPESAAAGLRYCCQPVQHPRQFDPAVDVLRSRAILAGGKKWVNGTQLTYCCYKAGHAVANAWKGKASDIEEVRQAFAAWFKLGIGISFKELAEPEDAMLRIGFAPGDGSWSYVGRDNLGIRDPLQRTMNFGWALNTAYGRDTALHEIGHALGLEHEHQNPFAGITWDINAVRNYFQGPPNNWDAQTIEWNILRKISPGEVKGTNWDPNSVMEYAFGAGLIVEPAAYRAGLQPKGGLSAADKTWIVESYPGTAPTQKIPELEVGLSQKLALRAGETRVFDFAPKISRTYSIATFGSADTLMVLFEVRSGGNVQIGGDDDSGSDRNAKIDMRLIRGRRYQIGIRLYYAQMAAETAVMVW</sequence>
<dbReference type="GO" id="GO:0006508">
    <property type="term" value="P:proteolysis"/>
    <property type="evidence" value="ECO:0007669"/>
    <property type="project" value="InterPro"/>
</dbReference>
<dbReference type="STRING" id="1454004.AW11_03810"/>
<proteinExistence type="predicted"/>
<gene>
    <name evidence="2" type="ORF">AW11_03810</name>
</gene>
<name>A0A011PAD9_ACCRE</name>
<evidence type="ECO:0000313" key="2">
    <source>
        <dbReference type="EMBL" id="EXI84571.1"/>
    </source>
</evidence>
<dbReference type="GO" id="GO:0004222">
    <property type="term" value="F:metalloendopeptidase activity"/>
    <property type="evidence" value="ECO:0007669"/>
    <property type="project" value="InterPro"/>
</dbReference>
<dbReference type="Gene3D" id="3.40.390.10">
    <property type="entry name" value="Collagenase (Catalytic Domain)"/>
    <property type="match status" value="1"/>
</dbReference>
<reference evidence="2" key="1">
    <citation type="submission" date="2014-02" db="EMBL/GenBank/DDBJ databases">
        <title>Expanding our view of genomic diversity in Candidatus Accumulibacter clades.</title>
        <authorList>
            <person name="Skennerton C.T."/>
            <person name="Barr J.J."/>
            <person name="Slater F.R."/>
            <person name="Bond P.L."/>
            <person name="Tyson G.W."/>
        </authorList>
    </citation>
    <scope>NUCLEOTIDE SEQUENCE [LARGE SCALE GENOMIC DNA]</scope>
</reference>
<protein>
    <submittedName>
        <fullName evidence="2">Astacin (Peptidase family M12A)</fullName>
    </submittedName>
</protein>
<evidence type="ECO:0000313" key="3">
    <source>
        <dbReference type="Proteomes" id="UP000022141"/>
    </source>
</evidence>
<dbReference type="PATRIC" id="fig|1454004.3.peg.3915"/>
<evidence type="ECO:0000259" key="1">
    <source>
        <dbReference type="SMART" id="SM00235"/>
    </source>
</evidence>
<comment type="caution">
    <text evidence="2">The sequence shown here is derived from an EMBL/GenBank/DDBJ whole genome shotgun (WGS) entry which is preliminary data.</text>
</comment>
<dbReference type="AlphaFoldDB" id="A0A011PAD9"/>